<dbReference type="Pfam" id="PF09990">
    <property type="entry name" value="DUF2231"/>
    <property type="match status" value="1"/>
</dbReference>
<sequence length="144" mass="14994">MEINGLPLHPLVIHAAVVLAPVAAVVALLYAAVPSWRDRLRWPMVALAAAAGLAVVAAYVTGRSFLNSKPALEQLAQVQTHVDRAWIALWCALAFSVVAVAAGWAHPRPGVLRLVTTLALVVTALATLVAVVLTGDAGARAVWG</sequence>
<keyword evidence="1" id="KW-0812">Transmembrane</keyword>
<keyword evidence="1" id="KW-0472">Membrane</keyword>
<feature type="transmembrane region" description="Helical" evidence="1">
    <location>
        <begin position="111"/>
        <end position="133"/>
    </location>
</feature>
<evidence type="ECO:0000313" key="3">
    <source>
        <dbReference type="EMBL" id="MFC5175498.1"/>
    </source>
</evidence>
<dbReference type="RefSeq" id="WP_378586339.1">
    <property type="nucleotide sequence ID" value="NZ_JBHSKD010000002.1"/>
</dbReference>
<evidence type="ECO:0000313" key="4">
    <source>
        <dbReference type="Proteomes" id="UP001596087"/>
    </source>
</evidence>
<dbReference type="EMBL" id="JBHSKD010000002">
    <property type="protein sequence ID" value="MFC5175498.1"/>
    <property type="molecule type" value="Genomic_DNA"/>
</dbReference>
<feature type="transmembrane region" description="Helical" evidence="1">
    <location>
        <begin position="85"/>
        <end position="104"/>
    </location>
</feature>
<reference evidence="4" key="1">
    <citation type="journal article" date="2019" name="Int. J. Syst. Evol. Microbiol.">
        <title>The Global Catalogue of Microorganisms (GCM) 10K type strain sequencing project: providing services to taxonomists for standard genome sequencing and annotation.</title>
        <authorList>
            <consortium name="The Broad Institute Genomics Platform"/>
            <consortium name="The Broad Institute Genome Sequencing Center for Infectious Disease"/>
            <person name="Wu L."/>
            <person name="Ma J."/>
        </authorList>
    </citation>
    <scope>NUCLEOTIDE SEQUENCE [LARGE SCALE GENOMIC DNA]</scope>
    <source>
        <strain evidence="4">DFY41</strain>
    </source>
</reference>
<name>A0ABW0BE91_9ACTN</name>
<protein>
    <submittedName>
        <fullName evidence="3">DUF2231 domain-containing protein</fullName>
    </submittedName>
</protein>
<feature type="transmembrane region" description="Helical" evidence="1">
    <location>
        <begin position="12"/>
        <end position="33"/>
    </location>
</feature>
<evidence type="ECO:0000256" key="1">
    <source>
        <dbReference type="SAM" id="Phobius"/>
    </source>
</evidence>
<gene>
    <name evidence="3" type="ORF">ACFPGP_02360</name>
</gene>
<keyword evidence="1" id="KW-1133">Transmembrane helix</keyword>
<evidence type="ECO:0000259" key="2">
    <source>
        <dbReference type="Pfam" id="PF09990"/>
    </source>
</evidence>
<proteinExistence type="predicted"/>
<feature type="domain" description="DUF2231" evidence="2">
    <location>
        <begin position="5"/>
        <end position="143"/>
    </location>
</feature>
<feature type="transmembrane region" description="Helical" evidence="1">
    <location>
        <begin position="45"/>
        <end position="65"/>
    </location>
</feature>
<accession>A0ABW0BE91</accession>
<organism evidence="3 4">
    <name type="scientific">Nocardioides taihuensis</name>
    <dbReference type="NCBI Taxonomy" id="1835606"/>
    <lineage>
        <taxon>Bacteria</taxon>
        <taxon>Bacillati</taxon>
        <taxon>Actinomycetota</taxon>
        <taxon>Actinomycetes</taxon>
        <taxon>Propionibacteriales</taxon>
        <taxon>Nocardioidaceae</taxon>
        <taxon>Nocardioides</taxon>
    </lineage>
</organism>
<dbReference type="Proteomes" id="UP001596087">
    <property type="component" value="Unassembled WGS sequence"/>
</dbReference>
<comment type="caution">
    <text evidence="3">The sequence shown here is derived from an EMBL/GenBank/DDBJ whole genome shotgun (WGS) entry which is preliminary data.</text>
</comment>
<dbReference type="InterPro" id="IPR019251">
    <property type="entry name" value="DUF2231_TM"/>
</dbReference>
<keyword evidence="4" id="KW-1185">Reference proteome</keyword>